<gene>
    <name evidence="2" type="ORF">C6P46_000084</name>
</gene>
<organism evidence="2 3">
    <name type="scientific">Rhodotorula mucilaginosa</name>
    <name type="common">Yeast</name>
    <name type="synonym">Rhodotorula rubra</name>
    <dbReference type="NCBI Taxonomy" id="5537"/>
    <lineage>
        <taxon>Eukaryota</taxon>
        <taxon>Fungi</taxon>
        <taxon>Dikarya</taxon>
        <taxon>Basidiomycota</taxon>
        <taxon>Pucciniomycotina</taxon>
        <taxon>Microbotryomycetes</taxon>
        <taxon>Sporidiobolales</taxon>
        <taxon>Sporidiobolaceae</taxon>
        <taxon>Rhodotorula</taxon>
    </lineage>
</organism>
<dbReference type="EMBL" id="PUHQ01000001">
    <property type="protein sequence ID" value="KAG0667550.1"/>
    <property type="molecule type" value="Genomic_DNA"/>
</dbReference>
<evidence type="ECO:0000313" key="3">
    <source>
        <dbReference type="Proteomes" id="UP000777482"/>
    </source>
</evidence>
<dbReference type="AlphaFoldDB" id="A0A9P6W8D7"/>
<name>A0A9P6W8D7_RHOMI</name>
<comment type="caution">
    <text evidence="2">The sequence shown here is derived from an EMBL/GenBank/DDBJ whole genome shotgun (WGS) entry which is preliminary data.</text>
</comment>
<accession>A0A9P6W8D7</accession>
<feature type="region of interest" description="Disordered" evidence="1">
    <location>
        <begin position="341"/>
        <end position="366"/>
    </location>
</feature>
<feature type="compositionally biased region" description="Basic and acidic residues" evidence="1">
    <location>
        <begin position="112"/>
        <end position="121"/>
    </location>
</feature>
<keyword evidence="3" id="KW-1185">Reference proteome</keyword>
<dbReference type="OrthoDB" id="2525852at2759"/>
<evidence type="ECO:0000256" key="1">
    <source>
        <dbReference type="SAM" id="MobiDB-lite"/>
    </source>
</evidence>
<sequence>MSAKAPLAGPPPAAPLLETSNSRLSLSLQVPPPGVCFPGQALHPVVCFKGDTKYEKLSLSLHAETPVRVWGKDRWQAGAIASGTLGGGGGVPVTSLERSVFVDQEIPFSSSGRRDDGDSKNHHDHHTSDASPADGVYEFVLPGPPHGQLLPSLATADGQSDGDHPLEVQTVKSLKYSGSGNQTLAVAARLVCDAPTHSEATLRYGLSLTPADPATRALLDSALSPDPAAAPIKTSATLARQVRTAPVKAENGQDFNWAAVRVAGGTLAREVRASASGKEAAAAFEWVGELKVPSNHHTIRSQYLDVNYVLNCHLRSSIFPDGDLHLSLLLPLPSVPAELADLGTSSDLEPEQSNTASGSVLPPYAP</sequence>
<evidence type="ECO:0000313" key="2">
    <source>
        <dbReference type="EMBL" id="KAG0667550.1"/>
    </source>
</evidence>
<feature type="compositionally biased region" description="Polar residues" evidence="1">
    <location>
        <begin position="343"/>
        <end position="358"/>
    </location>
</feature>
<proteinExistence type="predicted"/>
<dbReference type="Proteomes" id="UP000777482">
    <property type="component" value="Unassembled WGS sequence"/>
</dbReference>
<feature type="region of interest" description="Disordered" evidence="1">
    <location>
        <begin position="105"/>
        <end position="141"/>
    </location>
</feature>
<protein>
    <submittedName>
        <fullName evidence="2">Uncharacterized protein</fullName>
    </submittedName>
</protein>
<reference evidence="2 3" key="1">
    <citation type="submission" date="2020-11" db="EMBL/GenBank/DDBJ databases">
        <title>Kefir isolates.</title>
        <authorList>
            <person name="Marcisauskas S."/>
            <person name="Kim Y."/>
            <person name="Blasche S."/>
        </authorList>
    </citation>
    <scope>NUCLEOTIDE SEQUENCE [LARGE SCALE GENOMIC DNA]</scope>
    <source>
        <strain evidence="2 3">KR</strain>
    </source>
</reference>